<evidence type="ECO:0000256" key="4">
    <source>
        <dbReference type="ARBA" id="ARBA00022777"/>
    </source>
</evidence>
<dbReference type="InterPro" id="IPR005177">
    <property type="entry name" value="Kinase-pyrophosphorylase"/>
</dbReference>
<accession>A0A813IWQ4</accession>
<dbReference type="AlphaFoldDB" id="A0A813IWQ4"/>
<evidence type="ECO:0000256" key="3">
    <source>
        <dbReference type="ARBA" id="ARBA00022741"/>
    </source>
</evidence>
<keyword evidence="2" id="KW-0808">Transferase</keyword>
<keyword evidence="1" id="KW-0723">Serine/threonine-protein kinase</keyword>
<name>A0A813IWQ4_POLGL</name>
<evidence type="ECO:0000313" key="6">
    <source>
        <dbReference type="Proteomes" id="UP000626109"/>
    </source>
</evidence>
<dbReference type="GO" id="GO:0004674">
    <property type="term" value="F:protein serine/threonine kinase activity"/>
    <property type="evidence" value="ECO:0007669"/>
    <property type="project" value="UniProtKB-KW"/>
</dbReference>
<comment type="caution">
    <text evidence="5">The sequence shown here is derived from an EMBL/GenBank/DDBJ whole genome shotgun (WGS) entry which is preliminary data.</text>
</comment>
<dbReference type="PANTHER" id="PTHR31756:SF3">
    <property type="entry name" value="PYRUVATE, PHOSPHATE DIKINASE REGULATORY PROTEIN 1, CHLOROPLASTIC"/>
    <property type="match status" value="1"/>
</dbReference>
<dbReference type="GO" id="GO:0005524">
    <property type="term" value="F:ATP binding"/>
    <property type="evidence" value="ECO:0007669"/>
    <property type="project" value="InterPro"/>
</dbReference>
<reference evidence="5" key="1">
    <citation type="submission" date="2021-02" db="EMBL/GenBank/DDBJ databases">
        <authorList>
            <person name="Dougan E. K."/>
            <person name="Rhodes N."/>
            <person name="Thang M."/>
            <person name="Chan C."/>
        </authorList>
    </citation>
    <scope>NUCLEOTIDE SEQUENCE</scope>
</reference>
<proteinExistence type="predicted"/>
<keyword evidence="3" id="KW-0547">Nucleotide-binding</keyword>
<dbReference type="Proteomes" id="UP000626109">
    <property type="component" value="Unassembled WGS sequence"/>
</dbReference>
<dbReference type="PANTHER" id="PTHR31756">
    <property type="entry name" value="PYRUVATE, PHOSPHATE DIKINASE REGULATORY PROTEIN 1, CHLOROPLASTIC"/>
    <property type="match status" value="1"/>
</dbReference>
<dbReference type="Pfam" id="PF03618">
    <property type="entry name" value="Kinase-PPPase"/>
    <property type="match status" value="1"/>
</dbReference>
<gene>
    <name evidence="5" type="ORF">PGLA2088_LOCUS15500</name>
</gene>
<dbReference type="NCBIfam" id="NF003742">
    <property type="entry name" value="PRK05339.1"/>
    <property type="match status" value="1"/>
</dbReference>
<sequence length="668" mass="74035">MSLLVANIPMFRSVAAGPEAKVSSTNQLGWPRLHSRHSSGIVVQAAIVAQPKLAMAMPLQRSAKTDGSSSRWFAARLGLLTVGLRAAAQSRWKEQRLRARGSGERISMAAGEMSPMTARLVATEELAKIRQKMQATPQSWASMDDRAYAERYRQTLCYLAECYRQALGSLSLSPEGLGEVKVSRFSALLQQLLARCQGGIDNATELLGMPEEEFTSVPKYYYSELHARRKCILPGPEQFLSQRQLQSFLSAEAVGWVRSQERFELLTRTVAAGEGAVPAEHWEKCASGAKEAALDMMTSLLMIFGEKQVATELQSCLKDEQAICDELLDGSKGRVRFSASAPQRNAKAFFALGTGIPSQASEDGGKLEASEDDGDGCRILASSGKPVFIVSDCTGESAERTVRSALGQFGHCFERNCPAEITIFRFATVSMMRDIVQKAQERGAFIVFTLVDPVANAKLSECCEEYSITCHDLWSPLLEKLEGYFDASRLGVPGRRQFADENYMKLIECIEYTRNLDDGVQPSKWAEADILIVGPSRTGKTPLSFFMAQRGYKVANYPLVPDETIPRELWSFPQDRIFALTIEPNKLSGIRDNRMKSLKMSSKSQYAKLSRVREELSWCDKLYRSNPQWTILDATDSGIEENCTKILMCIDRSGIQSRISNSDNPSAI</sequence>
<dbReference type="EMBL" id="CAJNNW010019217">
    <property type="protein sequence ID" value="CAE8664253.1"/>
    <property type="molecule type" value="Genomic_DNA"/>
</dbReference>
<evidence type="ECO:0000256" key="1">
    <source>
        <dbReference type="ARBA" id="ARBA00022527"/>
    </source>
</evidence>
<evidence type="ECO:0000313" key="5">
    <source>
        <dbReference type="EMBL" id="CAE8664253.1"/>
    </source>
</evidence>
<organism evidence="5 6">
    <name type="scientific">Polarella glacialis</name>
    <name type="common">Dinoflagellate</name>
    <dbReference type="NCBI Taxonomy" id="89957"/>
    <lineage>
        <taxon>Eukaryota</taxon>
        <taxon>Sar</taxon>
        <taxon>Alveolata</taxon>
        <taxon>Dinophyceae</taxon>
        <taxon>Suessiales</taxon>
        <taxon>Suessiaceae</taxon>
        <taxon>Polarella</taxon>
    </lineage>
</organism>
<evidence type="ECO:0000256" key="2">
    <source>
        <dbReference type="ARBA" id="ARBA00022679"/>
    </source>
</evidence>
<protein>
    <submittedName>
        <fullName evidence="5">Uncharacterized protein</fullName>
    </submittedName>
</protein>
<keyword evidence="4" id="KW-0418">Kinase</keyword>